<proteinExistence type="predicted"/>
<feature type="chain" id="PRO_5042981367" description="DUF8021 domain-containing protein" evidence="1">
    <location>
        <begin position="19"/>
        <end position="330"/>
    </location>
</feature>
<dbReference type="AlphaFoldDB" id="A0AAN7Z1G9"/>
<evidence type="ECO:0000313" key="4">
    <source>
        <dbReference type="Proteomes" id="UP001305414"/>
    </source>
</evidence>
<reference evidence="3 4" key="1">
    <citation type="submission" date="2023-10" db="EMBL/GenBank/DDBJ databases">
        <title>Draft genome sequence of Xylaria bambusicola isolate GMP-LS, the root and basal stem rot pathogen of sugarcane in Indonesia.</title>
        <authorList>
            <person name="Selvaraj P."/>
            <person name="Muralishankar V."/>
            <person name="Muruganantham S."/>
            <person name="Sp S."/>
            <person name="Haryani S."/>
            <person name="Lau K.J.X."/>
            <person name="Naqvi N.I."/>
        </authorList>
    </citation>
    <scope>NUCLEOTIDE SEQUENCE [LARGE SCALE GENOMIC DNA]</scope>
    <source>
        <strain evidence="3">GMP-LS</strain>
    </source>
</reference>
<dbReference type="PROSITE" id="PS51257">
    <property type="entry name" value="PROKAR_LIPOPROTEIN"/>
    <property type="match status" value="1"/>
</dbReference>
<keyword evidence="1" id="KW-0732">Signal</keyword>
<organism evidence="3 4">
    <name type="scientific">Xylaria bambusicola</name>
    <dbReference type="NCBI Taxonomy" id="326684"/>
    <lineage>
        <taxon>Eukaryota</taxon>
        <taxon>Fungi</taxon>
        <taxon>Dikarya</taxon>
        <taxon>Ascomycota</taxon>
        <taxon>Pezizomycotina</taxon>
        <taxon>Sordariomycetes</taxon>
        <taxon>Xylariomycetidae</taxon>
        <taxon>Xylariales</taxon>
        <taxon>Xylariaceae</taxon>
        <taxon>Xylaria</taxon>
    </lineage>
</organism>
<evidence type="ECO:0000313" key="3">
    <source>
        <dbReference type="EMBL" id="KAK5633575.1"/>
    </source>
</evidence>
<name>A0AAN7Z1G9_9PEZI</name>
<dbReference type="EMBL" id="JAWHQM010000033">
    <property type="protein sequence ID" value="KAK5633575.1"/>
    <property type="molecule type" value="Genomic_DNA"/>
</dbReference>
<keyword evidence="4" id="KW-1185">Reference proteome</keyword>
<dbReference type="Proteomes" id="UP001305414">
    <property type="component" value="Unassembled WGS sequence"/>
</dbReference>
<comment type="caution">
    <text evidence="3">The sequence shown here is derived from an EMBL/GenBank/DDBJ whole genome shotgun (WGS) entry which is preliminary data.</text>
</comment>
<evidence type="ECO:0000256" key="1">
    <source>
        <dbReference type="SAM" id="SignalP"/>
    </source>
</evidence>
<evidence type="ECO:0000259" key="2">
    <source>
        <dbReference type="Pfam" id="PF26061"/>
    </source>
</evidence>
<protein>
    <recommendedName>
        <fullName evidence="2">DUF8021 domain-containing protein</fullName>
    </recommendedName>
</protein>
<feature type="domain" description="DUF8021" evidence="2">
    <location>
        <begin position="151"/>
        <end position="263"/>
    </location>
</feature>
<feature type="signal peptide" evidence="1">
    <location>
        <begin position="1"/>
        <end position="18"/>
    </location>
</feature>
<dbReference type="Pfam" id="PF26061">
    <property type="entry name" value="DUF8021"/>
    <property type="match status" value="1"/>
</dbReference>
<gene>
    <name evidence="3" type="ORF">RRF57_009289</name>
</gene>
<accession>A0AAN7Z1G9</accession>
<sequence>MYSRIIVGLLSLATLASAACTRELLKDVTDQYLTAQTKGSSSDLLSLTASNLTYTENEVKMTLDRSVLTERIIIDHNRSIFDTVQCATFTELIAATNIHQYVIGTRMEINSNGKISKIESVVTDRGDWAFNATGYRYWDSLESWDPIPVEKQDSREVIQAAGDAYFDRFKNESVVIPFGVPCSRLEGGASTAPLNLTGDSCTAAGLPSTLVVTNRRYVVDQEMGAVDMFLGFPGLDRSQGMDTMPDSHVFRVESGKIRYIHTVSSCVESGCGMDGAGPPQKLRSLPASWRPRRPLRFDTGYEKTRRRVLSLLQDLSSMLSSNRQRALRPN</sequence>
<dbReference type="InterPro" id="IPR058334">
    <property type="entry name" value="DUF8021"/>
</dbReference>